<keyword evidence="5" id="KW-1185">Reference proteome</keyword>
<dbReference type="AlphaFoldDB" id="A0A7J0EBV8"/>
<evidence type="ECO:0000256" key="1">
    <source>
        <dbReference type="ARBA" id="ARBA00023015"/>
    </source>
</evidence>
<comment type="similarity">
    <text evidence="3">Belongs to the GRAS family.</text>
</comment>
<evidence type="ECO:0000256" key="2">
    <source>
        <dbReference type="ARBA" id="ARBA00023163"/>
    </source>
</evidence>
<evidence type="ECO:0000313" key="4">
    <source>
        <dbReference type="EMBL" id="GFY83802.1"/>
    </source>
</evidence>
<dbReference type="EMBL" id="BJWL01000003">
    <property type="protein sequence ID" value="GFY83802.1"/>
    <property type="molecule type" value="Genomic_DNA"/>
</dbReference>
<sequence length="223" mass="25580">MGSLICPAHQLDRLDGVLLEDDFSLDLKEFEATLSEIGDMAESFEHEKLPINEKDQQTSLILPTDDTEIDNSLSLVHLIRAYEEAMEKEQRELAEVITKRVGEKVSPVAEIMDRLLYYLFQPSDKHLDYLKQESSKNFYAAFKAFYQIFPYGTFAHLAANLAILEAMPRDVEIIHIVDFDIGEGIQWSSMIEAIECERKEIRLTSIKWTEDDSSYDSSGFVEV</sequence>
<evidence type="ECO:0000313" key="5">
    <source>
        <dbReference type="Proteomes" id="UP000585474"/>
    </source>
</evidence>
<reference evidence="4 5" key="1">
    <citation type="submission" date="2019-07" db="EMBL/GenBank/DDBJ databases">
        <title>De Novo Assembly of kiwifruit Actinidia rufa.</title>
        <authorList>
            <person name="Sugita-Konishi S."/>
            <person name="Sato K."/>
            <person name="Mori E."/>
            <person name="Abe Y."/>
            <person name="Kisaki G."/>
            <person name="Hamano K."/>
            <person name="Suezawa K."/>
            <person name="Otani M."/>
            <person name="Fukuda T."/>
            <person name="Manabe T."/>
            <person name="Gomi K."/>
            <person name="Tabuchi M."/>
            <person name="Akimitsu K."/>
            <person name="Kataoka I."/>
        </authorList>
    </citation>
    <scope>NUCLEOTIDE SEQUENCE [LARGE SCALE GENOMIC DNA]</scope>
    <source>
        <strain evidence="5">cv. Fuchu</strain>
    </source>
</reference>
<feature type="short sequence motif" description="VHIID" evidence="3">
    <location>
        <begin position="174"/>
        <end position="178"/>
    </location>
</feature>
<dbReference type="PROSITE" id="PS50985">
    <property type="entry name" value="GRAS"/>
    <property type="match status" value="1"/>
</dbReference>
<organism evidence="4 5">
    <name type="scientific">Actinidia rufa</name>
    <dbReference type="NCBI Taxonomy" id="165716"/>
    <lineage>
        <taxon>Eukaryota</taxon>
        <taxon>Viridiplantae</taxon>
        <taxon>Streptophyta</taxon>
        <taxon>Embryophyta</taxon>
        <taxon>Tracheophyta</taxon>
        <taxon>Spermatophyta</taxon>
        <taxon>Magnoliopsida</taxon>
        <taxon>eudicotyledons</taxon>
        <taxon>Gunneridae</taxon>
        <taxon>Pentapetalae</taxon>
        <taxon>asterids</taxon>
        <taxon>Ericales</taxon>
        <taxon>Actinidiaceae</taxon>
        <taxon>Actinidia</taxon>
    </lineage>
</organism>
<evidence type="ECO:0000256" key="3">
    <source>
        <dbReference type="PROSITE-ProRule" id="PRU01191"/>
    </source>
</evidence>
<dbReference type="OrthoDB" id="1935022at2759"/>
<gene>
    <name evidence="4" type="ORF">Acr_03g0005760</name>
</gene>
<evidence type="ECO:0008006" key="6">
    <source>
        <dbReference type="Google" id="ProtNLM"/>
    </source>
</evidence>
<comment type="caution">
    <text evidence="4">The sequence shown here is derived from an EMBL/GenBank/DDBJ whole genome shotgun (WGS) entry which is preliminary data.</text>
</comment>
<keyword evidence="2" id="KW-0804">Transcription</keyword>
<accession>A0A7J0EBV8</accession>
<name>A0A7J0EBV8_9ERIC</name>
<keyword evidence="1" id="KW-0805">Transcription regulation</keyword>
<dbReference type="InterPro" id="IPR005202">
    <property type="entry name" value="TF_GRAS"/>
</dbReference>
<comment type="caution">
    <text evidence="3">Lacks conserved residue(s) required for the propagation of feature annotation.</text>
</comment>
<proteinExistence type="inferred from homology"/>
<dbReference type="PANTHER" id="PTHR31636">
    <property type="entry name" value="OSJNBA0084A10.13 PROTEIN-RELATED"/>
    <property type="match status" value="1"/>
</dbReference>
<protein>
    <recommendedName>
        <fullName evidence="6">GRAS family transcription factor</fullName>
    </recommendedName>
</protein>
<dbReference type="Proteomes" id="UP000585474">
    <property type="component" value="Unassembled WGS sequence"/>
</dbReference>
<dbReference type="Pfam" id="PF03514">
    <property type="entry name" value="GRAS"/>
    <property type="match status" value="1"/>
</dbReference>